<reference evidence="2" key="1">
    <citation type="journal article" date="2021" name="Nat. Commun.">
        <title>Genetic determinants of endophytism in the Arabidopsis root mycobiome.</title>
        <authorList>
            <person name="Mesny F."/>
            <person name="Miyauchi S."/>
            <person name="Thiergart T."/>
            <person name="Pickel B."/>
            <person name="Atanasova L."/>
            <person name="Karlsson M."/>
            <person name="Huettel B."/>
            <person name="Barry K.W."/>
            <person name="Haridas S."/>
            <person name="Chen C."/>
            <person name="Bauer D."/>
            <person name="Andreopoulos W."/>
            <person name="Pangilinan J."/>
            <person name="LaButti K."/>
            <person name="Riley R."/>
            <person name="Lipzen A."/>
            <person name="Clum A."/>
            <person name="Drula E."/>
            <person name="Henrissat B."/>
            <person name="Kohler A."/>
            <person name="Grigoriev I.V."/>
            <person name="Martin F.M."/>
            <person name="Hacquard S."/>
        </authorList>
    </citation>
    <scope>NUCLEOTIDE SEQUENCE</scope>
    <source>
        <strain evidence="2">MPI-SDFR-AT-0073</strain>
    </source>
</reference>
<dbReference type="RefSeq" id="XP_045963169.1">
    <property type="nucleotide sequence ID" value="XM_046099029.1"/>
</dbReference>
<organism evidence="2 3">
    <name type="scientific">Truncatella angustata</name>
    <dbReference type="NCBI Taxonomy" id="152316"/>
    <lineage>
        <taxon>Eukaryota</taxon>
        <taxon>Fungi</taxon>
        <taxon>Dikarya</taxon>
        <taxon>Ascomycota</taxon>
        <taxon>Pezizomycotina</taxon>
        <taxon>Sordariomycetes</taxon>
        <taxon>Xylariomycetidae</taxon>
        <taxon>Amphisphaeriales</taxon>
        <taxon>Sporocadaceae</taxon>
        <taxon>Truncatella</taxon>
    </lineage>
</organism>
<keyword evidence="1" id="KW-1133">Transmembrane helix</keyword>
<accession>A0A9P8UVA7</accession>
<name>A0A9P8UVA7_9PEZI</name>
<dbReference type="EMBL" id="JAGPXC010000001">
    <property type="protein sequence ID" value="KAH6659038.1"/>
    <property type="molecule type" value="Genomic_DNA"/>
</dbReference>
<evidence type="ECO:0000313" key="2">
    <source>
        <dbReference type="EMBL" id="KAH6659038.1"/>
    </source>
</evidence>
<evidence type="ECO:0000313" key="3">
    <source>
        <dbReference type="Proteomes" id="UP000758603"/>
    </source>
</evidence>
<gene>
    <name evidence="2" type="ORF">BKA67DRAFT_529227</name>
</gene>
<keyword evidence="3" id="KW-1185">Reference proteome</keyword>
<sequence>MASEGWSVGLVWVGGKQGNEPGRPGKPGSWEPNCCPAPSTQHPAIQGSRIFAPSALYIVIDLSPSNMSLFHFLTVDCPVDRENNSWLAWQGARPGTSHVHEKSLSLALLALDLLFVSAMVILAYTSLLRFWLSSARLPLLN</sequence>
<evidence type="ECO:0000256" key="1">
    <source>
        <dbReference type="SAM" id="Phobius"/>
    </source>
</evidence>
<comment type="caution">
    <text evidence="2">The sequence shown here is derived from an EMBL/GenBank/DDBJ whole genome shotgun (WGS) entry which is preliminary data.</text>
</comment>
<dbReference type="AlphaFoldDB" id="A0A9P8UVA7"/>
<dbReference type="GeneID" id="70127921"/>
<feature type="transmembrane region" description="Helical" evidence="1">
    <location>
        <begin position="106"/>
        <end position="132"/>
    </location>
</feature>
<protein>
    <submittedName>
        <fullName evidence="2">Uncharacterized protein</fullName>
    </submittedName>
</protein>
<keyword evidence="1" id="KW-0472">Membrane</keyword>
<proteinExistence type="predicted"/>
<keyword evidence="1" id="KW-0812">Transmembrane</keyword>
<dbReference type="Proteomes" id="UP000758603">
    <property type="component" value="Unassembled WGS sequence"/>
</dbReference>